<dbReference type="AlphaFoldDB" id="A0AB34JGX2"/>
<dbReference type="Proteomes" id="UP001515480">
    <property type="component" value="Unassembled WGS sequence"/>
</dbReference>
<evidence type="ECO:0000256" key="1">
    <source>
        <dbReference type="SAM" id="MobiDB-lite"/>
    </source>
</evidence>
<sequence length="169" mass="19208">MAYLWQPGEEKGTISIEKTSCQNIRNVTTAPKSDSKSAQQNEFKIELTHYRVLAHLYQCFEVRYSSIIGLEKTEKFCFPAVNLDMLPRNFVFDAAQPTPSGENSSEGADEHEEEDREEEDSEDEVVEVRAPKGQNVKKGQKDLKAQKGVKAVKEVKVKEEKETHGHPPW</sequence>
<reference evidence="2 3" key="1">
    <citation type="journal article" date="2024" name="Science">
        <title>Giant polyketide synthase enzymes in the biosynthesis of giant marine polyether toxins.</title>
        <authorList>
            <person name="Fallon T.R."/>
            <person name="Shende V.V."/>
            <person name="Wierzbicki I.H."/>
            <person name="Pendleton A.L."/>
            <person name="Watervoot N.F."/>
            <person name="Auber R.P."/>
            <person name="Gonzalez D.J."/>
            <person name="Wisecaver J.H."/>
            <person name="Moore B.S."/>
        </authorList>
    </citation>
    <scope>NUCLEOTIDE SEQUENCE [LARGE SCALE GENOMIC DNA]</scope>
    <source>
        <strain evidence="2 3">12B1</strain>
    </source>
</reference>
<protein>
    <submittedName>
        <fullName evidence="2">Uncharacterized protein</fullName>
    </submittedName>
</protein>
<evidence type="ECO:0000313" key="3">
    <source>
        <dbReference type="Proteomes" id="UP001515480"/>
    </source>
</evidence>
<comment type="caution">
    <text evidence="2">The sequence shown here is derived from an EMBL/GenBank/DDBJ whole genome shotgun (WGS) entry which is preliminary data.</text>
</comment>
<name>A0AB34JGX2_PRYPA</name>
<proteinExistence type="predicted"/>
<gene>
    <name evidence="2" type="ORF">AB1Y20_022645</name>
</gene>
<feature type="compositionally biased region" description="Acidic residues" evidence="1">
    <location>
        <begin position="107"/>
        <end position="125"/>
    </location>
</feature>
<keyword evidence="3" id="KW-1185">Reference proteome</keyword>
<accession>A0AB34JGX2</accession>
<evidence type="ECO:0000313" key="2">
    <source>
        <dbReference type="EMBL" id="KAL1521091.1"/>
    </source>
</evidence>
<dbReference type="EMBL" id="JBGBPQ010000008">
    <property type="protein sequence ID" value="KAL1521091.1"/>
    <property type="molecule type" value="Genomic_DNA"/>
</dbReference>
<feature type="compositionally biased region" description="Basic and acidic residues" evidence="1">
    <location>
        <begin position="139"/>
        <end position="169"/>
    </location>
</feature>
<feature type="region of interest" description="Disordered" evidence="1">
    <location>
        <begin position="93"/>
        <end position="169"/>
    </location>
</feature>
<organism evidence="2 3">
    <name type="scientific">Prymnesium parvum</name>
    <name type="common">Toxic golden alga</name>
    <dbReference type="NCBI Taxonomy" id="97485"/>
    <lineage>
        <taxon>Eukaryota</taxon>
        <taxon>Haptista</taxon>
        <taxon>Haptophyta</taxon>
        <taxon>Prymnesiophyceae</taxon>
        <taxon>Prymnesiales</taxon>
        <taxon>Prymnesiaceae</taxon>
        <taxon>Prymnesium</taxon>
    </lineage>
</organism>